<dbReference type="PANTHER" id="PTHR34984">
    <property type="entry name" value="CARBON STORAGE REGULATOR"/>
    <property type="match status" value="1"/>
</dbReference>
<dbReference type="Proteomes" id="UP001164713">
    <property type="component" value="Plasmid unnamed"/>
</dbReference>
<comment type="subcellular location">
    <subcellularLocation>
        <location evidence="4">Cytoplasm</location>
    </subcellularLocation>
</comment>
<dbReference type="EMBL" id="CP114067">
    <property type="protein sequence ID" value="WAT23645.1"/>
    <property type="molecule type" value="Genomic_DNA"/>
</dbReference>
<evidence type="ECO:0000256" key="2">
    <source>
        <dbReference type="ARBA" id="ARBA00022845"/>
    </source>
</evidence>
<keyword evidence="3 4" id="KW-0694">RNA-binding</keyword>
<keyword evidence="4" id="KW-1005">Bacterial flagellum biogenesis</keyword>
<organism evidence="5 6">
    <name type="scientific">Bacillus halotolerans</name>
    <dbReference type="NCBI Taxonomy" id="260554"/>
    <lineage>
        <taxon>Bacteria</taxon>
        <taxon>Bacillati</taxon>
        <taxon>Bacillota</taxon>
        <taxon>Bacilli</taxon>
        <taxon>Bacillales</taxon>
        <taxon>Bacillaceae</taxon>
        <taxon>Bacillus</taxon>
    </lineage>
</organism>
<proteinExistence type="inferred from homology"/>
<keyword evidence="1 4" id="KW-0963">Cytoplasm</keyword>
<geneLocation type="plasmid" evidence="5 6">
    <name>unnamed</name>
</geneLocation>
<dbReference type="PANTHER" id="PTHR34984:SF1">
    <property type="entry name" value="CARBON STORAGE REGULATOR"/>
    <property type="match status" value="1"/>
</dbReference>
<gene>
    <name evidence="4" type="primary">csrA</name>
    <name evidence="5" type="ORF">O0R52_21860</name>
</gene>
<evidence type="ECO:0000256" key="3">
    <source>
        <dbReference type="ARBA" id="ARBA00022884"/>
    </source>
</evidence>
<accession>A0ABY7I981</accession>
<evidence type="ECO:0000256" key="1">
    <source>
        <dbReference type="ARBA" id="ARBA00022490"/>
    </source>
</evidence>
<dbReference type="HAMAP" id="MF_00167">
    <property type="entry name" value="CsrA"/>
    <property type="match status" value="1"/>
</dbReference>
<keyword evidence="4" id="KW-0678">Repressor</keyword>
<evidence type="ECO:0000256" key="4">
    <source>
        <dbReference type="HAMAP-Rule" id="MF_00167"/>
    </source>
</evidence>
<dbReference type="Pfam" id="PF02599">
    <property type="entry name" value="CsrA"/>
    <property type="match status" value="1"/>
</dbReference>
<reference evidence="5" key="1">
    <citation type="submission" date="2022-12" db="EMBL/GenBank/DDBJ databases">
        <title>Genomic of Bacillus halotolerans.</title>
        <authorList>
            <person name="Xu G."/>
            <person name="Ding Y."/>
        </authorList>
    </citation>
    <scope>NUCLEOTIDE SEQUENCE</scope>
    <source>
        <strain evidence="5">B13</strain>
        <plasmid evidence="5">unnamed</plasmid>
    </source>
</reference>
<comment type="similarity">
    <text evidence="4">Belongs to the CsrA/RsmA family.</text>
</comment>
<dbReference type="InterPro" id="IPR003751">
    <property type="entry name" value="CsrA"/>
</dbReference>
<dbReference type="InterPro" id="IPR036107">
    <property type="entry name" value="CsrA_sf"/>
</dbReference>
<sequence>MALVISRQYEESFIITDSLGNEVKITVLKIKDRKNQVRIAIDAPKEFRIRRTEISPDKDVEEISKTQYTEVTNNEN</sequence>
<comment type="subunit">
    <text evidence="4">Homodimer; the beta-strands of each monomer intercalate to form a hydrophobic core, while the alpha-helices form wings that extend away from the core.</text>
</comment>
<dbReference type="Gene3D" id="2.60.40.4380">
    <property type="entry name" value="Translational regulator CsrA"/>
    <property type="match status" value="1"/>
</dbReference>
<keyword evidence="6" id="KW-1185">Reference proteome</keyword>
<evidence type="ECO:0000313" key="6">
    <source>
        <dbReference type="Proteomes" id="UP001164713"/>
    </source>
</evidence>
<evidence type="ECO:0000313" key="5">
    <source>
        <dbReference type="EMBL" id="WAT23645.1"/>
    </source>
</evidence>
<keyword evidence="2 4" id="KW-0810">Translation regulation</keyword>
<keyword evidence="5" id="KW-0614">Plasmid</keyword>
<dbReference type="RefSeq" id="WP_269108433.1">
    <property type="nucleotide sequence ID" value="NZ_CP114067.1"/>
</dbReference>
<name>A0ABY7I981_9BACI</name>
<comment type="function">
    <text evidence="4">A translational regulator that binds mRNA to regulate translation initiation and/or mRNA stability. Usually binds in the 5'-UTR at or near the Shine-Dalgarno sequence preventing ribosome-binding, thus repressing translation. Its main target seems to be the major flagellin gene, while its function is anatagonized by FliW.</text>
</comment>
<protein>
    <recommendedName>
        <fullName evidence="4">Translational regulator CsrA</fullName>
    </recommendedName>
</protein>
<dbReference type="SUPFAM" id="SSF117130">
    <property type="entry name" value="CsrA-like"/>
    <property type="match status" value="1"/>
</dbReference>